<comment type="similarity">
    <text evidence="1">Belongs to the bacterial solute-binding protein 3 family.</text>
</comment>
<evidence type="ECO:0000313" key="2">
    <source>
        <dbReference type="EMBL" id="AQZ93261.1"/>
    </source>
</evidence>
<sequence>MYPIRYCLLLLCWLLPIGVLSADEAKPPLRFMTADVWPWGYIDEYGQPAGLLSRLANRLSELSDLPLDNRVLPHQRLVHELRLHRADFAVLFENPTLDSFASSLGVVIQADILLVTRPSNSLKLNLEGLSGRKVAYIRGTYYGESFTADQHIIKVPVHNLDQAVEMLLMGRIDALISSDLVLHHTLEALGMTTGQFRIAVHAPGHPGHLYMSDQPSYPEQAQAMQSALEQLRASGELRELFDRSLLVNE</sequence>
<dbReference type="STRING" id="1931241.BVH74_00095"/>
<name>A0A1V0B049_9GAMM</name>
<dbReference type="EMBL" id="CP020100">
    <property type="protein sequence ID" value="AQZ93261.1"/>
    <property type="molecule type" value="Genomic_DNA"/>
</dbReference>
<dbReference type="SUPFAM" id="SSF53850">
    <property type="entry name" value="Periplasmic binding protein-like II"/>
    <property type="match status" value="1"/>
</dbReference>
<reference evidence="2 3" key="1">
    <citation type="submission" date="2017-03" db="EMBL/GenBank/DDBJ databases">
        <title>Complete genome sequence of the novel DNRA strain Pseudomonas sp. S-6-2 isolated from Chinese polluted river sediment. Journal of Biotechnology.</title>
        <authorList>
            <person name="Li J."/>
            <person name="Xiang F."/>
            <person name="Wang L."/>
            <person name="Xi L."/>
            <person name="Liu J."/>
        </authorList>
    </citation>
    <scope>NUCLEOTIDE SEQUENCE [LARGE SCALE GENOMIC DNA]</scope>
    <source>
        <strain evidence="2 3">S-6-2</strain>
    </source>
</reference>
<proteinExistence type="inferred from homology"/>
<evidence type="ECO:0000313" key="3">
    <source>
        <dbReference type="Proteomes" id="UP000243488"/>
    </source>
</evidence>
<dbReference type="PANTHER" id="PTHR35936:SF6">
    <property type="entry name" value="AMINO ACID ABC TRANSPORTER SUBSTRATE-BINDING PAAT FAMILY PROTEIN"/>
    <property type="match status" value="1"/>
</dbReference>
<dbReference type="Gene3D" id="3.40.190.10">
    <property type="entry name" value="Periplasmic binding protein-like II"/>
    <property type="match status" value="2"/>
</dbReference>
<protein>
    <submittedName>
        <fullName evidence="2">Uncharacterized protein</fullName>
    </submittedName>
</protein>
<evidence type="ECO:0000256" key="1">
    <source>
        <dbReference type="ARBA" id="ARBA00010333"/>
    </source>
</evidence>
<dbReference type="RefSeq" id="WP_080048101.1">
    <property type="nucleotide sequence ID" value="NZ_CP020100.1"/>
</dbReference>
<dbReference type="PANTHER" id="PTHR35936">
    <property type="entry name" value="MEMBRANE-BOUND LYTIC MUREIN TRANSGLYCOSYLASE F"/>
    <property type="match status" value="1"/>
</dbReference>
<gene>
    <name evidence="2" type="ORF">BVH74_00095</name>
</gene>
<organism evidence="2 3">
    <name type="scientific">Halopseudomonas phragmitis</name>
    <dbReference type="NCBI Taxonomy" id="1931241"/>
    <lineage>
        <taxon>Bacteria</taxon>
        <taxon>Pseudomonadati</taxon>
        <taxon>Pseudomonadota</taxon>
        <taxon>Gammaproteobacteria</taxon>
        <taxon>Pseudomonadales</taxon>
        <taxon>Pseudomonadaceae</taxon>
        <taxon>Halopseudomonas</taxon>
    </lineage>
</organism>
<accession>A0A1V0B049</accession>
<dbReference type="KEGG" id="ppha:BVH74_00095"/>
<dbReference type="AlphaFoldDB" id="A0A1V0B049"/>
<keyword evidence="3" id="KW-1185">Reference proteome</keyword>
<dbReference type="Proteomes" id="UP000243488">
    <property type="component" value="Chromosome"/>
</dbReference>